<protein>
    <submittedName>
        <fullName evidence="1">Uncharacterized protein</fullName>
    </submittedName>
</protein>
<dbReference type="KEGG" id="bba:Bd1613"/>
<keyword evidence="2" id="KW-1185">Reference proteome</keyword>
<dbReference type="HOGENOM" id="CLU_3325007_0_0_7"/>
<dbReference type="Proteomes" id="UP000008080">
    <property type="component" value="Chromosome"/>
</dbReference>
<accession>Q6MML4</accession>
<dbReference type="AlphaFoldDB" id="Q6MML4"/>
<evidence type="ECO:0000313" key="1">
    <source>
        <dbReference type="EMBL" id="CAE79490.1"/>
    </source>
</evidence>
<name>Q6MML4_BDEBA</name>
<evidence type="ECO:0000313" key="2">
    <source>
        <dbReference type="Proteomes" id="UP000008080"/>
    </source>
</evidence>
<reference evidence="1 2" key="1">
    <citation type="journal article" date="2004" name="Science">
        <title>A predator unmasked: life cycle of Bdellovibrio bacteriovorus from a genomic perspective.</title>
        <authorList>
            <person name="Rendulic S."/>
            <person name="Jagtap P."/>
            <person name="Rosinus A."/>
            <person name="Eppinger M."/>
            <person name="Baar C."/>
            <person name="Lanz C."/>
            <person name="Keller H."/>
            <person name="Lambert C."/>
            <person name="Evans K.J."/>
            <person name="Goesmann A."/>
            <person name="Meyer F."/>
            <person name="Sockett R.E."/>
            <person name="Schuster S.C."/>
        </authorList>
    </citation>
    <scope>NUCLEOTIDE SEQUENCE [LARGE SCALE GENOMIC DNA]</scope>
    <source>
        <strain evidence="2">ATCC 15356 / DSM 50701 / NCIMB 9529 / HD100</strain>
    </source>
</reference>
<gene>
    <name evidence="1" type="ordered locus">Bd1613</name>
</gene>
<organism evidence="1 2">
    <name type="scientific">Bdellovibrio bacteriovorus (strain ATCC 15356 / DSM 50701 / NCIMB 9529 / HD100)</name>
    <dbReference type="NCBI Taxonomy" id="264462"/>
    <lineage>
        <taxon>Bacteria</taxon>
        <taxon>Pseudomonadati</taxon>
        <taxon>Bdellovibrionota</taxon>
        <taxon>Bdellovibrionia</taxon>
        <taxon>Bdellovibrionales</taxon>
        <taxon>Pseudobdellovibrionaceae</taxon>
        <taxon>Bdellovibrio</taxon>
    </lineage>
</organism>
<proteinExistence type="predicted"/>
<sequence>MKHPVLNKSQEAGGVGALVLKTEFRSTRKTCRSNQKSK</sequence>
<dbReference type="EMBL" id="BX842650">
    <property type="protein sequence ID" value="CAE79490.1"/>
    <property type="molecule type" value="Genomic_DNA"/>
</dbReference>